<dbReference type="PANTHER" id="PTHR31901:SF9">
    <property type="entry name" value="GH3 DOMAIN-CONTAINING PROTEIN"/>
    <property type="match status" value="1"/>
</dbReference>
<evidence type="ECO:0000259" key="2">
    <source>
        <dbReference type="Pfam" id="PF23572"/>
    </source>
</evidence>
<dbReference type="Pfam" id="PF23571">
    <property type="entry name" value="GH3_M"/>
    <property type="match status" value="1"/>
</dbReference>
<protein>
    <submittedName>
        <fullName evidence="3">GH3 auxin-responsive promoter family protein</fullName>
    </submittedName>
</protein>
<dbReference type="Pfam" id="PF23572">
    <property type="entry name" value="GH3_C"/>
    <property type="match status" value="1"/>
</dbReference>
<dbReference type="GO" id="GO:0016881">
    <property type="term" value="F:acid-amino acid ligase activity"/>
    <property type="evidence" value="ECO:0007669"/>
    <property type="project" value="TreeGrafter"/>
</dbReference>
<dbReference type="InterPro" id="IPR055377">
    <property type="entry name" value="GH3_M"/>
</dbReference>
<dbReference type="EMBL" id="VBSN01000027">
    <property type="protein sequence ID" value="KAA6440025.1"/>
    <property type="molecule type" value="Genomic_DNA"/>
</dbReference>
<reference evidence="3 4" key="1">
    <citation type="submission" date="2019-05" db="EMBL/GenBank/DDBJ databases">
        <authorList>
            <person name="Qu J.-H."/>
        </authorList>
    </citation>
    <scope>NUCLEOTIDE SEQUENCE [LARGE SCALE GENOMIC DNA]</scope>
    <source>
        <strain evidence="3 4">NS28</strain>
    </source>
</reference>
<dbReference type="OrthoDB" id="5678283at2"/>
<proteinExistence type="predicted"/>
<evidence type="ECO:0000259" key="1">
    <source>
        <dbReference type="Pfam" id="PF23571"/>
    </source>
</evidence>
<dbReference type="InterPro" id="IPR055378">
    <property type="entry name" value="GH3_C"/>
</dbReference>
<dbReference type="GO" id="GO:0005737">
    <property type="term" value="C:cytoplasm"/>
    <property type="evidence" value="ECO:0007669"/>
    <property type="project" value="TreeGrafter"/>
</dbReference>
<dbReference type="Pfam" id="PF03321">
    <property type="entry name" value="GH3"/>
    <property type="match status" value="1"/>
</dbReference>
<feature type="domain" description="GH3 C-terminal" evidence="2">
    <location>
        <begin position="375"/>
        <end position="489"/>
    </location>
</feature>
<dbReference type="AlphaFoldDB" id="A0A5M8QUQ3"/>
<dbReference type="PANTHER" id="PTHR31901">
    <property type="entry name" value="GH3 DOMAIN-CONTAINING PROTEIN"/>
    <property type="match status" value="1"/>
</dbReference>
<organism evidence="3 4">
    <name type="scientific">Dyadobacter flavalbus</name>
    <dbReference type="NCBI Taxonomy" id="2579942"/>
    <lineage>
        <taxon>Bacteria</taxon>
        <taxon>Pseudomonadati</taxon>
        <taxon>Bacteroidota</taxon>
        <taxon>Cytophagia</taxon>
        <taxon>Cytophagales</taxon>
        <taxon>Spirosomataceae</taxon>
        <taxon>Dyadobacter</taxon>
    </lineage>
</organism>
<evidence type="ECO:0000313" key="4">
    <source>
        <dbReference type="Proteomes" id="UP000323994"/>
    </source>
</evidence>
<keyword evidence="4" id="KW-1185">Reference proteome</keyword>
<comment type="caution">
    <text evidence="3">The sequence shown here is derived from an EMBL/GenBank/DDBJ whole genome shotgun (WGS) entry which is preliminary data.</text>
</comment>
<accession>A0A5M8QUQ3</accession>
<sequence>MGIRALLSEPLARYIVRQQQEWIARSLEVQEKWRKQLVSKAADTQFGKDHFFRDIHSYSDFKEAVPVSDYEDLKGYIEKIKTGESNVLWPDKPLYFAKTSGTTSGTKYIPISKDSISNHINSARNAILTYIAETGKAEFLDKKLIFLSGSPVLTETGGVLTGRLSGISNHHVPGYLRSNQMPSYETNCIEDWELKLDKIIDETLQQPMSLISGIPPWVQMYFDRITERTGKKIKDVFPDFSLFIYGGVNFEPYKAKLFESIGKRIDSIELYPASEGFLAYQNSQEDESLLLLLDTGIFYEFIPAENFFDENPKRLSIGEVEIGRNYAVIINNNAGLWGYSLGDTVRFVSTNPYKILVTGRIKHFISAFGEHVIGEEIEKALRYAMERHPETEVVEFTVAPMVNSDNGGLPYHEWLVEFAAMPNNKEQFARDINQRLTELNIYYQDLIKGNILRPLELVPLRKNAFINYMRANGKLGGQNKVPRLSNDRKIADELLKMNRS</sequence>
<feature type="domain" description="GH3 middle" evidence="1">
    <location>
        <begin position="291"/>
        <end position="352"/>
    </location>
</feature>
<evidence type="ECO:0000313" key="3">
    <source>
        <dbReference type="EMBL" id="KAA6440025.1"/>
    </source>
</evidence>
<gene>
    <name evidence="3" type="ORF">FEM33_05310</name>
</gene>
<dbReference type="InterPro" id="IPR004993">
    <property type="entry name" value="GH3"/>
</dbReference>
<dbReference type="RefSeq" id="WP_139011058.1">
    <property type="nucleotide sequence ID" value="NZ_VBSN01000027.1"/>
</dbReference>
<name>A0A5M8QUQ3_9BACT</name>
<dbReference type="SUPFAM" id="SSF56801">
    <property type="entry name" value="Acetyl-CoA synthetase-like"/>
    <property type="match status" value="1"/>
</dbReference>
<dbReference type="Proteomes" id="UP000323994">
    <property type="component" value="Unassembled WGS sequence"/>
</dbReference>